<feature type="domain" description="GntR C-terminal" evidence="4">
    <location>
        <begin position="33"/>
        <end position="163"/>
    </location>
</feature>
<evidence type="ECO:0000256" key="3">
    <source>
        <dbReference type="ARBA" id="ARBA00023163"/>
    </source>
</evidence>
<keyword evidence="6" id="KW-1185">Reference proteome</keyword>
<dbReference type="SUPFAM" id="SSF48008">
    <property type="entry name" value="GntR ligand-binding domain-like"/>
    <property type="match status" value="1"/>
</dbReference>
<dbReference type="Gene3D" id="1.20.120.530">
    <property type="entry name" value="GntR ligand-binding domain-like"/>
    <property type="match status" value="1"/>
</dbReference>
<name>A0A1I4BXY5_9ACTN</name>
<dbReference type="Proteomes" id="UP000199152">
    <property type="component" value="Unassembled WGS sequence"/>
</dbReference>
<keyword evidence="1" id="KW-0805">Transcription regulation</keyword>
<evidence type="ECO:0000313" key="6">
    <source>
        <dbReference type="Proteomes" id="UP000199152"/>
    </source>
</evidence>
<reference evidence="5 6" key="1">
    <citation type="submission" date="2016-10" db="EMBL/GenBank/DDBJ databases">
        <authorList>
            <person name="de Groot N.N."/>
        </authorList>
    </citation>
    <scope>NUCLEOTIDE SEQUENCE [LARGE SCALE GENOMIC DNA]</scope>
    <source>
        <strain evidence="5 6">DSM 45317</strain>
    </source>
</reference>
<dbReference type="SMART" id="SM00895">
    <property type="entry name" value="FCD"/>
    <property type="match status" value="1"/>
</dbReference>
<dbReference type="InterPro" id="IPR008920">
    <property type="entry name" value="TF_FadR/GntR_C"/>
</dbReference>
<proteinExistence type="predicted"/>
<evidence type="ECO:0000313" key="5">
    <source>
        <dbReference type="EMBL" id="SFK73632.1"/>
    </source>
</evidence>
<dbReference type="PANTHER" id="PTHR43537">
    <property type="entry name" value="TRANSCRIPTIONAL REGULATOR, GNTR FAMILY"/>
    <property type="match status" value="1"/>
</dbReference>
<dbReference type="EMBL" id="FOSW01000003">
    <property type="protein sequence ID" value="SFK73632.1"/>
    <property type="molecule type" value="Genomic_DNA"/>
</dbReference>
<dbReference type="GO" id="GO:0003677">
    <property type="term" value="F:DNA binding"/>
    <property type="evidence" value="ECO:0007669"/>
    <property type="project" value="UniProtKB-KW"/>
</dbReference>
<evidence type="ECO:0000259" key="4">
    <source>
        <dbReference type="SMART" id="SM00895"/>
    </source>
</evidence>
<dbReference type="STRING" id="504800.SAMN04488085_103253"/>
<keyword evidence="3" id="KW-0804">Transcription</keyword>
<dbReference type="PANTHER" id="PTHR43537:SF24">
    <property type="entry name" value="GLUCONATE OPERON TRANSCRIPTIONAL REPRESSOR"/>
    <property type="match status" value="1"/>
</dbReference>
<organism evidence="5 6">
    <name type="scientific">Geodermatophilus ruber</name>
    <dbReference type="NCBI Taxonomy" id="504800"/>
    <lineage>
        <taxon>Bacteria</taxon>
        <taxon>Bacillati</taxon>
        <taxon>Actinomycetota</taxon>
        <taxon>Actinomycetes</taxon>
        <taxon>Geodermatophilales</taxon>
        <taxon>Geodermatophilaceae</taxon>
        <taxon>Geodermatophilus</taxon>
    </lineage>
</organism>
<dbReference type="Pfam" id="PF07729">
    <property type="entry name" value="FCD"/>
    <property type="match status" value="1"/>
</dbReference>
<keyword evidence="2 5" id="KW-0238">DNA-binding</keyword>
<gene>
    <name evidence="5" type="ORF">SAMN04488085_103253</name>
</gene>
<dbReference type="AlphaFoldDB" id="A0A1I4BXY5"/>
<evidence type="ECO:0000256" key="2">
    <source>
        <dbReference type="ARBA" id="ARBA00023125"/>
    </source>
</evidence>
<protein>
    <submittedName>
        <fullName evidence="5">DNA-binding transcriptional regulator, GntR family</fullName>
    </submittedName>
</protein>
<accession>A0A1I4BXY5</accession>
<dbReference type="InterPro" id="IPR011711">
    <property type="entry name" value="GntR_C"/>
</dbReference>
<dbReference type="RefSeq" id="WP_177212672.1">
    <property type="nucleotide sequence ID" value="NZ_FOSW01000003.1"/>
</dbReference>
<evidence type="ECO:0000256" key="1">
    <source>
        <dbReference type="ARBA" id="ARBA00023015"/>
    </source>
</evidence>
<sequence>MEALRRLDADGLVVIVPQVGCRVATYDACDISNFFAVFAAFEGGIAGVPAARRTEQDLQRLQEVHERIGSICVEPDEVRRGHGYRLLNREFHGVIHGMARSIIEEISLRMWDLSDFLISTAGPSRPLGSALERRHADHQSIYEALVSGDGAAARARMEEHVLDNVSLIRGDLSA</sequence>
<dbReference type="InParanoid" id="A0A1I4BXY5"/>